<keyword evidence="2" id="KW-0472">Membrane</keyword>
<sequence length="1250" mass="137947">MSTTTTTVTSARSSLVTGHAMPATTPPPSSSSSSSHVQRVKLHAKRSSATPPSSQAGGAGGAAGSAANNLRNPLVLVALVFLTLLLTLLVMAFFAFAPLLCVTSLGLLYLVGLYLSTESNWRWHDAQEFENRFWTLTAFLFSTAVLYIQDSPIALGRWNATFGMLLVVAFTSGVHFLDRFLHRKEISRKPRLNVDASLPQHLVKVKETAEEKAKLVTDSVARIDRMYLPSTINNMLNLSQVKAQEQTIFRVLAESSKDELNYIINNVRLALVFYKVKDHSSTSRPDQSRTRILDLLCSQRLADLTITSRAILLDALMVMKLSAHPMGEKWVRTIILKTAGDDLSKLKTYTDAKGDFHSLHKLIFNDIRDPTIRNDLLNHIRREADIQTAHMRLGTRRAMQRRQHAWRKVLSDVDDTLYSSGGRYPAGIDTRYPRHAVYPGVLSFYRELDMGTAGPDDWRDDHVGNLVFLSARPHVYKDMSEKKSYAKFAALYENKGMHTLPTMLAGSLQSGRAFMVQGDLEPMARKKFENFGEYYQLYPEFTHVFVGDNGQGDVRAAELIVEKYGSSALEAAFFHLVQPVEKTFGYHSSDDLERWRKMNIVFFHTYVGAAVEAYRLRKIRAVAIVRQYRGVDGIYQVDILDWTTMRRRQRRRVQGYFPEESLIAYVSGDVSPIPRSQLKYVRVHRAPLGRIYAAHTPVSTPFGDGRIVKFRVEDEIYVVAIDGNSSSSTSGGASSLKLTGYFTPDAILPIKPSCEDAENSVSPRMFAGVRSSIGYITKRLSTFVPGSTPKPLFSAGTTVETPFGRGIALGMRPFDRVYDVQLLRAGMTKTTVLVQERSLHLAPVSPSRSFFSMLGIGSSGGIKTASINGSRTPPLVGRAVATPYGKGIIVKFRAAEQIYEVELLDWTLANNQKVVAFLTKSFVRGLVESEVPELSLDDPKAELAMSSAPSSSRGGFFQLFRYGFSSNGIEDVSTPPPSDKNAQTALLRRFDTPFGVGTTTMDEPKSGTWQVTLDNPNLAGVVAFVQANAVTELPPPTHVRRNTLEFLGYPFSYLRGGWNSTAPPSENGSFIDTAFTGALSSGPKFSVGALVATPFGDGVVTLYRQHDCVYHVQVGLIKCFFQASALAHPMRGTIGEPVSTIFGSGILKTVRPNDGVHVVTLRHAMLASMEIRGYLQAQAVTGAIPAARGDVVSTPFGAGVVVKYRAEDDFYCVALEWDPRRRTHVTAFIRSQDVVRAGPVEKTSSGCCVM</sequence>
<organism evidence="3 4">
    <name type="scientific">Pythium insidiosum</name>
    <name type="common">Pythiosis disease agent</name>
    <dbReference type="NCBI Taxonomy" id="114742"/>
    <lineage>
        <taxon>Eukaryota</taxon>
        <taxon>Sar</taxon>
        <taxon>Stramenopiles</taxon>
        <taxon>Oomycota</taxon>
        <taxon>Peronosporomycetes</taxon>
        <taxon>Pythiales</taxon>
        <taxon>Pythiaceae</taxon>
        <taxon>Pythium</taxon>
    </lineage>
</organism>
<evidence type="ECO:0000313" key="3">
    <source>
        <dbReference type="EMBL" id="KAJ0409472.1"/>
    </source>
</evidence>
<proteinExistence type="predicted"/>
<evidence type="ECO:0000256" key="2">
    <source>
        <dbReference type="SAM" id="Phobius"/>
    </source>
</evidence>
<comment type="caution">
    <text evidence="3">The sequence shown here is derived from an EMBL/GenBank/DDBJ whole genome shotgun (WGS) entry which is preliminary data.</text>
</comment>
<evidence type="ECO:0000313" key="4">
    <source>
        <dbReference type="Proteomes" id="UP001209570"/>
    </source>
</evidence>
<dbReference type="AlphaFoldDB" id="A0AAD5M9F5"/>
<dbReference type="Proteomes" id="UP001209570">
    <property type="component" value="Unassembled WGS sequence"/>
</dbReference>
<feature type="transmembrane region" description="Helical" evidence="2">
    <location>
        <begin position="74"/>
        <end position="96"/>
    </location>
</feature>
<reference evidence="3" key="1">
    <citation type="submission" date="2021-12" db="EMBL/GenBank/DDBJ databases">
        <title>Prjna785345.</title>
        <authorList>
            <person name="Rujirawat T."/>
            <person name="Krajaejun T."/>
        </authorList>
    </citation>
    <scope>NUCLEOTIDE SEQUENCE</scope>
    <source>
        <strain evidence="3">Pi057C3</strain>
    </source>
</reference>
<dbReference type="EMBL" id="JAKCXM010000004">
    <property type="protein sequence ID" value="KAJ0409472.1"/>
    <property type="molecule type" value="Genomic_DNA"/>
</dbReference>
<accession>A0AAD5M9F5</accession>
<dbReference type="PANTHER" id="PTHR40861:SF1">
    <property type="entry name" value="PHOSPHATIDATE PHOSPHATASE APP1 CATALYTIC DOMAIN-CONTAINING PROTEIN"/>
    <property type="match status" value="1"/>
</dbReference>
<dbReference type="PANTHER" id="PTHR40861">
    <property type="entry name" value="DUF2183 DOMAIN-CONTAINING PROTEIN"/>
    <property type="match status" value="1"/>
</dbReference>
<feature type="transmembrane region" description="Helical" evidence="2">
    <location>
        <begin position="161"/>
        <end position="181"/>
    </location>
</feature>
<feature type="transmembrane region" description="Helical" evidence="2">
    <location>
        <begin position="133"/>
        <end position="149"/>
    </location>
</feature>
<gene>
    <name evidence="3" type="ORF">P43SY_002362</name>
</gene>
<feature type="region of interest" description="Disordered" evidence="1">
    <location>
        <begin position="1"/>
        <end position="62"/>
    </location>
</feature>
<feature type="compositionally biased region" description="Low complexity" evidence="1">
    <location>
        <begin position="47"/>
        <end position="56"/>
    </location>
</feature>
<keyword evidence="2" id="KW-0812">Transmembrane</keyword>
<evidence type="ECO:0000256" key="1">
    <source>
        <dbReference type="SAM" id="MobiDB-lite"/>
    </source>
</evidence>
<keyword evidence="4" id="KW-1185">Reference proteome</keyword>
<name>A0AAD5M9F5_PYTIN</name>
<protein>
    <submittedName>
        <fullName evidence="3">Uncharacterized protein</fullName>
    </submittedName>
</protein>
<keyword evidence="2" id="KW-1133">Transmembrane helix</keyword>
<feature type="compositionally biased region" description="Low complexity" evidence="1">
    <location>
        <begin position="1"/>
        <end position="17"/>
    </location>
</feature>